<gene>
    <name evidence="3" type="ORF">ACFO0N_10440</name>
</gene>
<dbReference type="AlphaFoldDB" id="A0ABD5PCH1"/>
<dbReference type="Gene3D" id="1.10.10.10">
    <property type="entry name" value="Winged helix-like DNA-binding domain superfamily/Winged helix DNA-binding domain"/>
    <property type="match status" value="1"/>
</dbReference>
<dbReference type="InterPro" id="IPR036390">
    <property type="entry name" value="WH_DNA-bd_sf"/>
</dbReference>
<accession>A0ABD5PCH1</accession>
<comment type="caution">
    <text evidence="3">The sequence shown here is derived from an EMBL/GenBank/DDBJ whole genome shotgun (WGS) entry which is preliminary data.</text>
</comment>
<dbReference type="InterPro" id="IPR055771">
    <property type="entry name" value="DUF7347"/>
</dbReference>
<dbReference type="SUPFAM" id="SSF46785">
    <property type="entry name" value="Winged helix' DNA-binding domain"/>
    <property type="match status" value="1"/>
</dbReference>
<organism evidence="3 4">
    <name type="scientific">Halobium salinum</name>
    <dbReference type="NCBI Taxonomy" id="1364940"/>
    <lineage>
        <taxon>Archaea</taxon>
        <taxon>Methanobacteriati</taxon>
        <taxon>Methanobacteriota</taxon>
        <taxon>Stenosarchaea group</taxon>
        <taxon>Halobacteria</taxon>
        <taxon>Halobacteriales</taxon>
        <taxon>Haloferacaceae</taxon>
        <taxon>Halobium</taxon>
    </lineage>
</organism>
<evidence type="ECO:0000313" key="3">
    <source>
        <dbReference type="EMBL" id="MFC4358362.1"/>
    </source>
</evidence>
<dbReference type="InterPro" id="IPR011991">
    <property type="entry name" value="ArsR-like_HTH"/>
</dbReference>
<reference evidence="3 4" key="1">
    <citation type="journal article" date="2019" name="Int. J. Syst. Evol. Microbiol.">
        <title>The Global Catalogue of Microorganisms (GCM) 10K type strain sequencing project: providing services to taxonomists for standard genome sequencing and annotation.</title>
        <authorList>
            <consortium name="The Broad Institute Genomics Platform"/>
            <consortium name="The Broad Institute Genome Sequencing Center for Infectious Disease"/>
            <person name="Wu L."/>
            <person name="Ma J."/>
        </authorList>
    </citation>
    <scope>NUCLEOTIDE SEQUENCE [LARGE SCALE GENOMIC DNA]</scope>
    <source>
        <strain evidence="3 4">CGMCC 1.12553</strain>
    </source>
</reference>
<feature type="domain" description="DUF7351" evidence="2">
    <location>
        <begin position="106"/>
        <end position="285"/>
    </location>
</feature>
<evidence type="ECO:0000259" key="2">
    <source>
        <dbReference type="Pfam" id="PF24042"/>
    </source>
</evidence>
<feature type="domain" description="DUF7347" evidence="1">
    <location>
        <begin position="12"/>
        <end position="88"/>
    </location>
</feature>
<sequence length="293" mass="31966">MDSSTPADAADPAEAFAALSDPTRVAILQALWDADGRELPFSELRSAVGVDDSGRFNYHVGKLTNRFVRKTDDGYKLRLAGIQVIGAVLSGSVTQDGHADPLPFGESCPLCGGQMTFRYEDERVKITCDDCGHWTMEWRIPPGVFAAHDHEVYPAVAERYMRALVVRADDGFCSVCEGPIVPSLSSARGAGFDDQRFEGVPFVEYACDRCGQTITADLGAALHRRPPVAGFYHDRGVDLRETSLLDFAAVDERARFVTEDPRRAAVTYRVDGDELTLVVDESLSVVGSEITGR</sequence>
<evidence type="ECO:0000259" key="1">
    <source>
        <dbReference type="Pfam" id="PF24038"/>
    </source>
</evidence>
<keyword evidence="4" id="KW-1185">Reference proteome</keyword>
<dbReference type="InterPro" id="IPR055775">
    <property type="entry name" value="DUF7351"/>
</dbReference>
<dbReference type="CDD" id="cd00090">
    <property type="entry name" value="HTH_ARSR"/>
    <property type="match status" value="1"/>
</dbReference>
<dbReference type="InterPro" id="IPR036388">
    <property type="entry name" value="WH-like_DNA-bd_sf"/>
</dbReference>
<dbReference type="EMBL" id="JBHSDS010000006">
    <property type="protein sequence ID" value="MFC4358362.1"/>
    <property type="molecule type" value="Genomic_DNA"/>
</dbReference>
<protein>
    <submittedName>
        <fullName evidence="3">Winged helix-turn-helix domain-containing protein</fullName>
    </submittedName>
</protein>
<dbReference type="Proteomes" id="UP001595921">
    <property type="component" value="Unassembled WGS sequence"/>
</dbReference>
<name>A0ABD5PCH1_9EURY</name>
<dbReference type="Pfam" id="PF24042">
    <property type="entry name" value="DUF7351"/>
    <property type="match status" value="1"/>
</dbReference>
<proteinExistence type="predicted"/>
<evidence type="ECO:0000313" key="4">
    <source>
        <dbReference type="Proteomes" id="UP001595921"/>
    </source>
</evidence>
<dbReference type="RefSeq" id="WP_267623937.1">
    <property type="nucleotide sequence ID" value="NZ_JAODIW010000008.1"/>
</dbReference>
<dbReference type="Pfam" id="PF24038">
    <property type="entry name" value="DUF7347"/>
    <property type="match status" value="1"/>
</dbReference>